<dbReference type="EMBL" id="JAFLQZ010000001">
    <property type="protein sequence ID" value="MBO0356496.1"/>
    <property type="molecule type" value="Genomic_DNA"/>
</dbReference>
<evidence type="ECO:0000313" key="2">
    <source>
        <dbReference type="EMBL" id="MBO0356496.1"/>
    </source>
</evidence>
<dbReference type="Proteomes" id="UP000664144">
    <property type="component" value="Unassembled WGS sequence"/>
</dbReference>
<proteinExistence type="predicted"/>
<keyword evidence="3" id="KW-1185">Reference proteome</keyword>
<accession>A0A939ET72</accession>
<feature type="region of interest" description="Disordered" evidence="1">
    <location>
        <begin position="97"/>
        <end position="117"/>
    </location>
</feature>
<reference evidence="2" key="1">
    <citation type="submission" date="2021-03" db="EMBL/GenBank/DDBJ databases">
        <authorList>
            <person name="Kim M.K."/>
        </authorList>
    </citation>
    <scope>NUCLEOTIDE SEQUENCE</scope>
    <source>
        <strain evidence="2">BT186</strain>
    </source>
</reference>
<protein>
    <submittedName>
        <fullName evidence="2">Uncharacterized protein</fullName>
    </submittedName>
</protein>
<evidence type="ECO:0000313" key="3">
    <source>
        <dbReference type="Proteomes" id="UP000664144"/>
    </source>
</evidence>
<evidence type="ECO:0000256" key="1">
    <source>
        <dbReference type="SAM" id="MobiDB-lite"/>
    </source>
</evidence>
<sequence>MSAFTNYLETVSRQAAPVREEDLLFKFVLLDCEPTTLKRMVAVLNQQLVALPATTPKSVFSTLMRLIAHLDERREEAELAANPERRAGIERVGEHFARKAQSGWSSQPLPELPPDAQ</sequence>
<comment type="caution">
    <text evidence="2">The sequence shown here is derived from an EMBL/GenBank/DDBJ whole genome shotgun (WGS) entry which is preliminary data.</text>
</comment>
<name>A0A939ET72_9BACT</name>
<dbReference type="AlphaFoldDB" id="A0A939ET72"/>
<organism evidence="2 3">
    <name type="scientific">Hymenobacter telluris</name>
    <dbReference type="NCBI Taxonomy" id="2816474"/>
    <lineage>
        <taxon>Bacteria</taxon>
        <taxon>Pseudomonadati</taxon>
        <taxon>Bacteroidota</taxon>
        <taxon>Cytophagia</taxon>
        <taxon>Cytophagales</taxon>
        <taxon>Hymenobacteraceae</taxon>
        <taxon>Hymenobacter</taxon>
    </lineage>
</organism>
<gene>
    <name evidence="2" type="ORF">J0X19_00935</name>
</gene>
<dbReference type="RefSeq" id="WP_206980004.1">
    <property type="nucleotide sequence ID" value="NZ_JAFLQZ010000001.1"/>
</dbReference>